<comment type="caution">
    <text evidence="1">The sequence shown here is derived from an EMBL/GenBank/DDBJ whole genome shotgun (WGS) entry which is preliminary data.</text>
</comment>
<reference evidence="1 2" key="1">
    <citation type="submission" date="2019-06" db="EMBL/GenBank/DDBJ databases">
        <title>Draft genomes of female and male turbot (Scophthalmus maximus).</title>
        <authorList>
            <person name="Xu H."/>
            <person name="Xu X.-W."/>
            <person name="Shao C."/>
            <person name="Chen S."/>
        </authorList>
    </citation>
    <scope>NUCLEOTIDE SEQUENCE [LARGE SCALE GENOMIC DNA]</scope>
    <source>
        <strain evidence="1">Ysfricsl-2016a</strain>
        <tissue evidence="1">Blood</tissue>
    </source>
</reference>
<evidence type="ECO:0000313" key="1">
    <source>
        <dbReference type="EMBL" id="KAF0034563.1"/>
    </source>
</evidence>
<gene>
    <name evidence="1" type="ORF">F2P81_012321</name>
</gene>
<dbReference type="AlphaFoldDB" id="A0A6A4SK81"/>
<dbReference type="EMBL" id="VEVO01000011">
    <property type="protein sequence ID" value="KAF0034563.1"/>
    <property type="molecule type" value="Genomic_DNA"/>
</dbReference>
<proteinExistence type="predicted"/>
<protein>
    <submittedName>
        <fullName evidence="1">Uncharacterized protein</fullName>
    </submittedName>
</protein>
<evidence type="ECO:0000313" key="2">
    <source>
        <dbReference type="Proteomes" id="UP000438429"/>
    </source>
</evidence>
<organism evidence="1 2">
    <name type="scientific">Scophthalmus maximus</name>
    <name type="common">Turbot</name>
    <name type="synonym">Psetta maxima</name>
    <dbReference type="NCBI Taxonomy" id="52904"/>
    <lineage>
        <taxon>Eukaryota</taxon>
        <taxon>Metazoa</taxon>
        <taxon>Chordata</taxon>
        <taxon>Craniata</taxon>
        <taxon>Vertebrata</taxon>
        <taxon>Euteleostomi</taxon>
        <taxon>Actinopterygii</taxon>
        <taxon>Neopterygii</taxon>
        <taxon>Teleostei</taxon>
        <taxon>Neoteleostei</taxon>
        <taxon>Acanthomorphata</taxon>
        <taxon>Carangaria</taxon>
        <taxon>Pleuronectiformes</taxon>
        <taxon>Pleuronectoidei</taxon>
        <taxon>Scophthalmidae</taxon>
        <taxon>Scophthalmus</taxon>
    </lineage>
</organism>
<sequence>MVVRSKGGSVVTCLCPRSQLTCKGDTERHDRLNLRIQHMVTLSQPIFVLSPDVTYTLRRETRKYPSGLWAQRKSSSQVELSDIQGFREPNNINHYLQTRSFFFYASFHHVHLNNFQHLWSRLCGNLLSTKTIIPDGVSIIGG</sequence>
<dbReference type="Proteomes" id="UP000438429">
    <property type="component" value="Unassembled WGS sequence"/>
</dbReference>
<accession>A0A6A4SK81</accession>
<name>A0A6A4SK81_SCOMX</name>